<evidence type="ECO:0000313" key="7">
    <source>
        <dbReference type="Proteomes" id="UP001311799"/>
    </source>
</evidence>
<dbReference type="InterPro" id="IPR015048">
    <property type="entry name" value="DUF1899"/>
</dbReference>
<dbReference type="PROSITE" id="PS50082">
    <property type="entry name" value="WD_REPEATS_2"/>
    <property type="match status" value="2"/>
</dbReference>
<dbReference type="InterPro" id="IPR019775">
    <property type="entry name" value="WD40_repeat_CS"/>
</dbReference>
<dbReference type="PROSITE" id="PS00678">
    <property type="entry name" value="WD_REPEATS_1"/>
    <property type="match status" value="2"/>
</dbReference>
<sequence>MEKLQSNIQNYKNLTSRILKENFTELRIGTRLNESSGLTCSDKFIAYANDGGGGSASIITISSAGIRKPPKIMVSGHSAGITDVKFSPFHTNFLATCSDDRTIKTWNLPIEGEFYEILENDFLDSENMKRSEYIEKITMPYSSLHGHDKRVTLIEFNKNSDNILSSCSSDGRLFIWDLEKSLKICSYEESNNLCYDMKWNYFGSLISTTNKDRLVRIIDPRQERTAHNFIAHEGTRIGKCTWLGGSGIIQNKLITTGFTQSGSRSIKLWDIRSTETPIIDVQLDIMSSTLYPHFENEFKLLTVYGKGDGNIRVFRFDDTNDDSLIQVEEVRTTKPQKGICFLPVRCLDISKSEVIRIFKAVSTDTIDIISLSLPRKQHVYSEDIFPDCYAGIPSLDSNDWLKGINRPPVLITLNPNIEKKPYLPNIEEYVDIGYQLTKKTSILRKSSISKDISKENLYRKTSLKKELPLIEENKELIDNNLKSKSKSSNNKKLSKQGSVLSRLSSLFSLSKKNSSASVVSIEFKRSASSNSTESANNKNETLHIDDNSFESNSDINSINESNVSSYYCNNNKINCNNNGNYLYNMNQICKSVPLYKDQCGNIFKDKEMNYSDILDYRTEYQGTSSSFDTINCNLNVPDIRAYTFNNCNNNQSVQSNNLGFVKRMVDIINSNNIVQNSCNTIQNAEYPLCRATRLCKLESDMQKSTSIYSIDDKDSTISKSSTIDLDSLLNNIIYSLRKDFDDANKRINQLDEAIKKKMVPNSKLQAESGKNDSHTDDKLIELLKHELDKISNEYYNLNVAYRQQSALFGLYKEFYGEIEDILAESFNVMREVAANKK</sequence>
<evidence type="ECO:0000259" key="5">
    <source>
        <dbReference type="SMART" id="SM01166"/>
    </source>
</evidence>
<comment type="caution">
    <text evidence="6">The sequence shown here is derived from an EMBL/GenBank/DDBJ whole genome shotgun (WGS) entry which is preliminary data.</text>
</comment>
<gene>
    <name evidence="6" type="ORF">RS030_101625</name>
</gene>
<protein>
    <recommendedName>
        <fullName evidence="4">Coronin</fullName>
    </recommendedName>
</protein>
<accession>A0AAV9Y2T6</accession>
<organism evidence="6 7">
    <name type="scientific">Cryptosporidium xiaoi</name>
    <dbReference type="NCBI Taxonomy" id="659607"/>
    <lineage>
        <taxon>Eukaryota</taxon>
        <taxon>Sar</taxon>
        <taxon>Alveolata</taxon>
        <taxon>Apicomplexa</taxon>
        <taxon>Conoidasida</taxon>
        <taxon>Coccidia</taxon>
        <taxon>Eucoccidiorida</taxon>
        <taxon>Eimeriorina</taxon>
        <taxon>Cryptosporidiidae</taxon>
        <taxon>Cryptosporidium</taxon>
    </lineage>
</organism>
<dbReference type="PANTHER" id="PTHR10856">
    <property type="entry name" value="CORONIN"/>
    <property type="match status" value="1"/>
</dbReference>
<evidence type="ECO:0000256" key="4">
    <source>
        <dbReference type="RuleBase" id="RU280818"/>
    </source>
</evidence>
<feature type="repeat" description="WD" evidence="3">
    <location>
        <begin position="144"/>
        <end position="186"/>
    </location>
</feature>
<dbReference type="Pfam" id="PF16300">
    <property type="entry name" value="WD40_4"/>
    <property type="match status" value="1"/>
</dbReference>
<dbReference type="SUPFAM" id="SSF50978">
    <property type="entry name" value="WD40 repeat-like"/>
    <property type="match status" value="1"/>
</dbReference>
<dbReference type="EMBL" id="JAWDEY010000001">
    <property type="protein sequence ID" value="KAK6591183.1"/>
    <property type="molecule type" value="Genomic_DNA"/>
</dbReference>
<feature type="domain" description="DUF1899" evidence="5">
    <location>
        <begin position="5"/>
        <end position="65"/>
    </location>
</feature>
<evidence type="ECO:0000256" key="2">
    <source>
        <dbReference type="ARBA" id="ARBA00022737"/>
    </source>
</evidence>
<dbReference type="InterPro" id="IPR001680">
    <property type="entry name" value="WD40_rpt"/>
</dbReference>
<feature type="repeat" description="WD" evidence="3">
    <location>
        <begin position="74"/>
        <end position="108"/>
    </location>
</feature>
<proteinExistence type="inferred from homology"/>
<dbReference type="SMART" id="SM01166">
    <property type="entry name" value="DUF1899"/>
    <property type="match status" value="1"/>
</dbReference>
<name>A0AAV9Y2T6_9CRYT</name>
<dbReference type="GO" id="GO:0007015">
    <property type="term" value="P:actin filament organization"/>
    <property type="evidence" value="ECO:0007669"/>
    <property type="project" value="TreeGrafter"/>
</dbReference>
<dbReference type="InterPro" id="IPR036322">
    <property type="entry name" value="WD40_repeat_dom_sf"/>
</dbReference>
<dbReference type="Pfam" id="PF00400">
    <property type="entry name" value="WD40"/>
    <property type="match status" value="2"/>
</dbReference>
<dbReference type="PROSITE" id="PS50294">
    <property type="entry name" value="WD_REPEATS_REGION"/>
    <property type="match status" value="2"/>
</dbReference>
<dbReference type="Proteomes" id="UP001311799">
    <property type="component" value="Unassembled WGS sequence"/>
</dbReference>
<dbReference type="InterPro" id="IPR015505">
    <property type="entry name" value="Coronin"/>
</dbReference>
<dbReference type="Gene3D" id="2.130.10.10">
    <property type="entry name" value="YVTN repeat-like/Quinoprotein amine dehydrogenase"/>
    <property type="match status" value="1"/>
</dbReference>
<comment type="similarity">
    <text evidence="4">Belongs to the WD repeat coronin family.</text>
</comment>
<dbReference type="SMART" id="SM00320">
    <property type="entry name" value="WD40"/>
    <property type="match status" value="4"/>
</dbReference>
<keyword evidence="2 4" id="KW-0677">Repeat</keyword>
<dbReference type="PANTHER" id="PTHR10856:SF0">
    <property type="entry name" value="CORONIN"/>
    <property type="match status" value="1"/>
</dbReference>
<evidence type="ECO:0000256" key="3">
    <source>
        <dbReference type="PROSITE-ProRule" id="PRU00221"/>
    </source>
</evidence>
<reference evidence="6 7" key="1">
    <citation type="submission" date="2023-10" db="EMBL/GenBank/DDBJ databases">
        <title>Comparative genomics analysis reveals potential genetic determinants of host preference in Cryptosporidium xiaoi.</title>
        <authorList>
            <person name="Xiao L."/>
            <person name="Li J."/>
        </authorList>
    </citation>
    <scope>NUCLEOTIDE SEQUENCE [LARGE SCALE GENOMIC DNA]</scope>
    <source>
        <strain evidence="6 7">52996</strain>
    </source>
</reference>
<evidence type="ECO:0000313" key="6">
    <source>
        <dbReference type="EMBL" id="KAK6591183.1"/>
    </source>
</evidence>
<dbReference type="InterPro" id="IPR015943">
    <property type="entry name" value="WD40/YVTN_repeat-like_dom_sf"/>
</dbReference>
<dbReference type="GO" id="GO:0051015">
    <property type="term" value="F:actin filament binding"/>
    <property type="evidence" value="ECO:0007669"/>
    <property type="project" value="TreeGrafter"/>
</dbReference>
<dbReference type="AlphaFoldDB" id="A0AAV9Y2T6"/>
<evidence type="ECO:0000256" key="1">
    <source>
        <dbReference type="ARBA" id="ARBA00022574"/>
    </source>
</evidence>
<keyword evidence="7" id="KW-1185">Reference proteome</keyword>
<dbReference type="SMART" id="SM01167">
    <property type="entry name" value="DUF1900"/>
    <property type="match status" value="1"/>
</dbReference>
<keyword evidence="1 3" id="KW-0853">WD repeat</keyword>